<dbReference type="GO" id="GO:0005886">
    <property type="term" value="C:plasma membrane"/>
    <property type="evidence" value="ECO:0007669"/>
    <property type="project" value="UniProtKB-SubCell"/>
</dbReference>
<dbReference type="SUPFAM" id="SSF161098">
    <property type="entry name" value="MetI-like"/>
    <property type="match status" value="1"/>
</dbReference>
<evidence type="ECO:0000256" key="3">
    <source>
        <dbReference type="ARBA" id="ARBA00022475"/>
    </source>
</evidence>
<dbReference type="EMBL" id="QRTC01000031">
    <property type="protein sequence ID" value="RGQ40149.1"/>
    <property type="molecule type" value="Genomic_DNA"/>
</dbReference>
<evidence type="ECO:0000256" key="6">
    <source>
        <dbReference type="ARBA" id="ARBA00023136"/>
    </source>
</evidence>
<name>A0A412AWG7_9FIRM</name>
<evidence type="ECO:0000256" key="2">
    <source>
        <dbReference type="ARBA" id="ARBA00022448"/>
    </source>
</evidence>
<dbReference type="AlphaFoldDB" id="A0A412AWG7"/>
<keyword evidence="5 7" id="KW-1133">Transmembrane helix</keyword>
<dbReference type="InterPro" id="IPR035906">
    <property type="entry name" value="MetI-like_sf"/>
</dbReference>
<evidence type="ECO:0000256" key="4">
    <source>
        <dbReference type="ARBA" id="ARBA00022692"/>
    </source>
</evidence>
<evidence type="ECO:0000313" key="9">
    <source>
        <dbReference type="EMBL" id="RGQ40149.1"/>
    </source>
</evidence>
<comment type="similarity">
    <text evidence="7">Belongs to the binding-protein-dependent transport system permease family.</text>
</comment>
<comment type="subcellular location">
    <subcellularLocation>
        <location evidence="1 7">Cell membrane</location>
        <topology evidence="1 7">Multi-pass membrane protein</topology>
    </subcellularLocation>
</comment>
<protein>
    <submittedName>
        <fullName evidence="9">Sugar ABC transporter permease</fullName>
    </submittedName>
</protein>
<keyword evidence="6 7" id="KW-0472">Membrane</keyword>
<evidence type="ECO:0000259" key="8">
    <source>
        <dbReference type="PROSITE" id="PS50928"/>
    </source>
</evidence>
<evidence type="ECO:0000256" key="5">
    <source>
        <dbReference type="ARBA" id="ARBA00022989"/>
    </source>
</evidence>
<dbReference type="Proteomes" id="UP000284751">
    <property type="component" value="Unassembled WGS sequence"/>
</dbReference>
<evidence type="ECO:0000256" key="1">
    <source>
        <dbReference type="ARBA" id="ARBA00004651"/>
    </source>
</evidence>
<sequence>MKKSRPYIWYMLPGLIFYTAFMILPIFLTALISLTGFNGVNWNTLTWVGGGNYVKLFTDPSNSSVYWNALINNLKFIAVEYVIIIPIQLLVSYAFYRKIHFHNFLEGVFFLPYVFSAAVIGFFSTIVFNESFGMVNKVLMALGVSKVNLPVFYADTSHAFALMMGTGIWYSSVIGMMILLSNMKNIPADVMEAATVDGANEWKKFIHIILPDLGPGMINIIVLDAIWGITAFDLPYVLGGPYGRGGAIDFVNMMFYRTAFGSGAVSSVQTDYGLAAAIGTTTFVIILILTGALQSGLRRVKVWNE</sequence>
<feature type="transmembrane region" description="Helical" evidence="7">
    <location>
        <begin position="7"/>
        <end position="32"/>
    </location>
</feature>
<dbReference type="PANTHER" id="PTHR43227:SF11">
    <property type="entry name" value="BLL4140 PROTEIN"/>
    <property type="match status" value="1"/>
</dbReference>
<feature type="transmembrane region" description="Helical" evidence="7">
    <location>
        <begin position="108"/>
        <end position="128"/>
    </location>
</feature>
<proteinExistence type="inferred from homology"/>
<feature type="transmembrane region" description="Helical" evidence="7">
    <location>
        <begin position="76"/>
        <end position="96"/>
    </location>
</feature>
<feature type="transmembrane region" description="Helical" evidence="7">
    <location>
        <begin position="213"/>
        <end position="232"/>
    </location>
</feature>
<dbReference type="CDD" id="cd06261">
    <property type="entry name" value="TM_PBP2"/>
    <property type="match status" value="1"/>
</dbReference>
<keyword evidence="4 7" id="KW-0812">Transmembrane</keyword>
<dbReference type="GO" id="GO:0055085">
    <property type="term" value="P:transmembrane transport"/>
    <property type="evidence" value="ECO:0007669"/>
    <property type="project" value="InterPro"/>
</dbReference>
<dbReference type="PANTHER" id="PTHR43227">
    <property type="entry name" value="BLL4140 PROTEIN"/>
    <property type="match status" value="1"/>
</dbReference>
<keyword evidence="3" id="KW-1003">Cell membrane</keyword>
<organism evidence="9 10">
    <name type="scientific">[Clostridium] leptum</name>
    <dbReference type="NCBI Taxonomy" id="1535"/>
    <lineage>
        <taxon>Bacteria</taxon>
        <taxon>Bacillati</taxon>
        <taxon>Bacillota</taxon>
        <taxon>Clostridia</taxon>
        <taxon>Eubacteriales</taxon>
        <taxon>Oscillospiraceae</taxon>
        <taxon>Oscillospiraceae incertae sedis</taxon>
    </lineage>
</organism>
<dbReference type="PROSITE" id="PS50928">
    <property type="entry name" value="ABC_TM1"/>
    <property type="match status" value="1"/>
</dbReference>
<accession>A0A412AWG7</accession>
<reference evidence="9 10" key="1">
    <citation type="submission" date="2018-08" db="EMBL/GenBank/DDBJ databases">
        <title>A genome reference for cultivated species of the human gut microbiota.</title>
        <authorList>
            <person name="Zou Y."/>
            <person name="Xue W."/>
            <person name="Luo G."/>
        </authorList>
    </citation>
    <scope>NUCLEOTIDE SEQUENCE [LARGE SCALE GENOMIC DNA]</scope>
    <source>
        <strain evidence="9 10">AF28-26</strain>
    </source>
</reference>
<feature type="transmembrane region" description="Helical" evidence="7">
    <location>
        <begin position="272"/>
        <end position="293"/>
    </location>
</feature>
<evidence type="ECO:0000313" key="10">
    <source>
        <dbReference type="Proteomes" id="UP000284751"/>
    </source>
</evidence>
<comment type="caution">
    <text evidence="9">The sequence shown here is derived from an EMBL/GenBank/DDBJ whole genome shotgun (WGS) entry which is preliminary data.</text>
</comment>
<dbReference type="Gene3D" id="1.10.3720.10">
    <property type="entry name" value="MetI-like"/>
    <property type="match status" value="1"/>
</dbReference>
<dbReference type="Pfam" id="PF00528">
    <property type="entry name" value="BPD_transp_1"/>
    <property type="match status" value="1"/>
</dbReference>
<gene>
    <name evidence="9" type="ORF">DWY99_08460</name>
</gene>
<feature type="domain" description="ABC transmembrane type-1" evidence="8">
    <location>
        <begin position="70"/>
        <end position="293"/>
    </location>
</feature>
<dbReference type="SUPFAM" id="SSF160964">
    <property type="entry name" value="MalF N-terminal region-like"/>
    <property type="match status" value="1"/>
</dbReference>
<feature type="transmembrane region" description="Helical" evidence="7">
    <location>
        <begin position="159"/>
        <end position="180"/>
    </location>
</feature>
<dbReference type="InterPro" id="IPR000515">
    <property type="entry name" value="MetI-like"/>
</dbReference>
<dbReference type="InterPro" id="IPR050809">
    <property type="entry name" value="UgpAE/MalFG_permease"/>
</dbReference>
<evidence type="ECO:0000256" key="7">
    <source>
        <dbReference type="RuleBase" id="RU363032"/>
    </source>
</evidence>
<keyword evidence="2 7" id="KW-0813">Transport</keyword>